<sequence length="115" mass="13825">MSKIYYYTTILNNIPIKEFIMSLNKQQKPKVVRILRIIEEYGLKFSSPYTKKLSGTNLWEIRILGRDNIRIIHAIIYNQDVLLLHGFFKKKQKTPKKDLEISIDRHHDWINRFGH</sequence>
<dbReference type="EMBL" id="LBOZ01000003">
    <property type="protein sequence ID" value="KKP47755.1"/>
    <property type="molecule type" value="Genomic_DNA"/>
</dbReference>
<evidence type="ECO:0000313" key="2">
    <source>
        <dbReference type="Proteomes" id="UP000033995"/>
    </source>
</evidence>
<dbReference type="Proteomes" id="UP000033995">
    <property type="component" value="Unassembled WGS sequence"/>
</dbReference>
<evidence type="ECO:0000313" key="1">
    <source>
        <dbReference type="EMBL" id="KKP47755.1"/>
    </source>
</evidence>
<dbReference type="AlphaFoldDB" id="A0A0G0C9A0"/>
<dbReference type="InterPro" id="IPR009241">
    <property type="entry name" value="HigB-like"/>
</dbReference>
<gene>
    <name evidence="1" type="ORF">UR38_C0003G0160</name>
</gene>
<reference evidence="1 2" key="1">
    <citation type="journal article" date="2015" name="Nature">
        <title>rRNA introns, odd ribosomes, and small enigmatic genomes across a large radiation of phyla.</title>
        <authorList>
            <person name="Brown C.T."/>
            <person name="Hug L.A."/>
            <person name="Thomas B.C."/>
            <person name="Sharon I."/>
            <person name="Castelle C.J."/>
            <person name="Singh A."/>
            <person name="Wilkins M.J."/>
            <person name="Williams K.H."/>
            <person name="Banfield J.F."/>
        </authorList>
    </citation>
    <scope>NUCLEOTIDE SEQUENCE [LARGE SCALE GENOMIC DNA]</scope>
</reference>
<proteinExistence type="predicted"/>
<name>A0A0G0C9A0_9BACT</name>
<accession>A0A0G0C9A0</accession>
<organism evidence="1 2">
    <name type="scientific">Candidatus Woesebacteria bacterium GW2011_GWA2_33_28</name>
    <dbReference type="NCBI Taxonomy" id="1618561"/>
    <lineage>
        <taxon>Bacteria</taxon>
        <taxon>Candidatus Woeseibacteriota</taxon>
    </lineage>
</organism>
<comment type="caution">
    <text evidence="1">The sequence shown here is derived from an EMBL/GenBank/DDBJ whole genome shotgun (WGS) entry which is preliminary data.</text>
</comment>
<protein>
    <submittedName>
        <fullName evidence="1">Gp49-like protein PF05973 family protein</fullName>
    </submittedName>
</protein>
<dbReference type="Pfam" id="PF05973">
    <property type="entry name" value="Gp49"/>
    <property type="match status" value="1"/>
</dbReference>